<dbReference type="RefSeq" id="WP_101265252.1">
    <property type="nucleotide sequence ID" value="NZ_NWTK01000004.1"/>
</dbReference>
<dbReference type="GO" id="GO:0071555">
    <property type="term" value="P:cell wall organization"/>
    <property type="evidence" value="ECO:0007669"/>
    <property type="project" value="UniProtKB-UniRule"/>
</dbReference>
<evidence type="ECO:0000313" key="3">
    <source>
        <dbReference type="EMBL" id="PKR54642.1"/>
    </source>
</evidence>
<dbReference type="InterPro" id="IPR005490">
    <property type="entry name" value="LD_TPept_cat_dom"/>
</dbReference>
<feature type="domain" description="L,D-TPase catalytic" evidence="2">
    <location>
        <begin position="15"/>
        <end position="180"/>
    </location>
</feature>
<evidence type="ECO:0000259" key="2">
    <source>
        <dbReference type="PROSITE" id="PS52029"/>
    </source>
</evidence>
<keyword evidence="1" id="KW-0961">Cell wall biogenesis/degradation</keyword>
<protein>
    <recommendedName>
        <fullName evidence="2">L,D-TPase catalytic domain-containing protein</fullName>
    </recommendedName>
</protein>
<organism evidence="3 4">
    <name type="scientific">Thalassospira marina</name>
    <dbReference type="NCBI Taxonomy" id="2048283"/>
    <lineage>
        <taxon>Bacteria</taxon>
        <taxon>Pseudomonadati</taxon>
        <taxon>Pseudomonadota</taxon>
        <taxon>Alphaproteobacteria</taxon>
        <taxon>Rhodospirillales</taxon>
        <taxon>Thalassospiraceae</taxon>
        <taxon>Thalassospira</taxon>
    </lineage>
</organism>
<dbReference type="EMBL" id="NWTK01000004">
    <property type="protein sequence ID" value="PKR54642.1"/>
    <property type="molecule type" value="Genomic_DNA"/>
</dbReference>
<dbReference type="GO" id="GO:0016740">
    <property type="term" value="F:transferase activity"/>
    <property type="evidence" value="ECO:0007669"/>
    <property type="project" value="InterPro"/>
</dbReference>
<sequence>MADRKSPNPENPDNTTAAITVDETGTLHFQGKHYRAAIGKTGMRVGKQEGDGASPIGNWTLRYVMYRADRVPAPKTGLPVHILASDDGWCDAPSSSHYNRPVHLPLDASHEKLWREDAVYDVIVALDHNDSPAVPGNGSAIFMHIARPAYDGTEGCIALSRADLYEILAGCGVSTRLCIRSTQPGGDEQTLAADRPTP</sequence>
<feature type="active site" description="Proton donor/acceptor" evidence="1">
    <location>
        <position position="144"/>
    </location>
</feature>
<evidence type="ECO:0000256" key="1">
    <source>
        <dbReference type="PROSITE-ProRule" id="PRU01373"/>
    </source>
</evidence>
<keyword evidence="1" id="KW-0133">Cell shape</keyword>
<gene>
    <name evidence="3" type="ORF">COO20_07775</name>
</gene>
<comment type="pathway">
    <text evidence="1">Cell wall biogenesis; peptidoglycan biosynthesis.</text>
</comment>
<dbReference type="GO" id="GO:0009252">
    <property type="term" value="P:peptidoglycan biosynthetic process"/>
    <property type="evidence" value="ECO:0007669"/>
    <property type="project" value="UniProtKB-KW"/>
</dbReference>
<dbReference type="Pfam" id="PF03734">
    <property type="entry name" value="YkuD"/>
    <property type="match status" value="1"/>
</dbReference>
<name>A0A2N3KVN6_9PROT</name>
<dbReference type="PANTHER" id="PTHR38589:SF1">
    <property type="entry name" value="BLR0621 PROTEIN"/>
    <property type="match status" value="1"/>
</dbReference>
<proteinExistence type="predicted"/>
<dbReference type="OrthoDB" id="9804204at2"/>
<dbReference type="AlphaFoldDB" id="A0A2N3KVN6"/>
<keyword evidence="1" id="KW-0573">Peptidoglycan synthesis</keyword>
<comment type="caution">
    <text evidence="3">The sequence shown here is derived from an EMBL/GenBank/DDBJ whole genome shotgun (WGS) entry which is preliminary data.</text>
</comment>
<dbReference type="GO" id="GO:0008360">
    <property type="term" value="P:regulation of cell shape"/>
    <property type="evidence" value="ECO:0007669"/>
    <property type="project" value="UniProtKB-UniRule"/>
</dbReference>
<dbReference type="Proteomes" id="UP000233597">
    <property type="component" value="Unassembled WGS sequence"/>
</dbReference>
<reference evidence="3 4" key="1">
    <citation type="submission" date="2017-09" db="EMBL/GenBank/DDBJ databases">
        <title>Biodiversity and function of Thalassospira species in the particle-attached aromatic-hydrocarbon-degrading consortia from the surface seawater of the South China Sea.</title>
        <authorList>
            <person name="Dong C."/>
            <person name="Liu R."/>
            <person name="Shao Z."/>
        </authorList>
    </citation>
    <scope>NUCLEOTIDE SEQUENCE [LARGE SCALE GENOMIC DNA]</scope>
    <source>
        <strain evidence="3 4">CSC1P2</strain>
    </source>
</reference>
<feature type="active site" description="Nucleophile" evidence="1">
    <location>
        <position position="156"/>
    </location>
</feature>
<dbReference type="PROSITE" id="PS52029">
    <property type="entry name" value="LD_TPASE"/>
    <property type="match status" value="1"/>
</dbReference>
<accession>A0A2N3KVN6</accession>
<dbReference type="PANTHER" id="PTHR38589">
    <property type="entry name" value="BLR0621 PROTEIN"/>
    <property type="match status" value="1"/>
</dbReference>
<evidence type="ECO:0000313" key="4">
    <source>
        <dbReference type="Proteomes" id="UP000233597"/>
    </source>
</evidence>